<dbReference type="InterPro" id="IPR013655">
    <property type="entry name" value="PAS_fold_3"/>
</dbReference>
<dbReference type="Pfam" id="PF08447">
    <property type="entry name" value="PAS_3"/>
    <property type="match status" value="1"/>
</dbReference>
<dbReference type="InterPro" id="IPR004358">
    <property type="entry name" value="Sig_transdc_His_kin-like_C"/>
</dbReference>
<evidence type="ECO:0000259" key="12">
    <source>
        <dbReference type="PROSITE" id="PS50113"/>
    </source>
</evidence>
<dbReference type="PROSITE" id="PS50110">
    <property type="entry name" value="RESPONSE_REGULATORY"/>
    <property type="match status" value="1"/>
</dbReference>
<feature type="modified residue" description="4-aspartylphosphate" evidence="6">
    <location>
        <position position="644"/>
    </location>
</feature>
<evidence type="ECO:0000256" key="3">
    <source>
        <dbReference type="ARBA" id="ARBA00022553"/>
    </source>
</evidence>
<dbReference type="InterPro" id="IPR001610">
    <property type="entry name" value="PAC"/>
</dbReference>
<dbReference type="SMART" id="SM00387">
    <property type="entry name" value="HATPase_c"/>
    <property type="match status" value="1"/>
</dbReference>
<name>A0A5B9QEK9_9BACT</name>
<dbReference type="EMBL" id="CP042913">
    <property type="protein sequence ID" value="QEG35932.1"/>
    <property type="molecule type" value="Genomic_DNA"/>
</dbReference>
<evidence type="ECO:0000259" key="11">
    <source>
        <dbReference type="PROSITE" id="PS50112"/>
    </source>
</evidence>
<dbReference type="AlphaFoldDB" id="A0A5B9QEK9"/>
<evidence type="ECO:0000259" key="9">
    <source>
        <dbReference type="PROSITE" id="PS50109"/>
    </source>
</evidence>
<dbReference type="PROSITE" id="PS50113">
    <property type="entry name" value="PAC"/>
    <property type="match status" value="2"/>
</dbReference>
<dbReference type="SMART" id="SM00448">
    <property type="entry name" value="REC"/>
    <property type="match status" value="1"/>
</dbReference>
<dbReference type="Gene3D" id="3.30.450.20">
    <property type="entry name" value="PAS domain"/>
    <property type="match status" value="2"/>
</dbReference>
<dbReference type="Pfam" id="PF13426">
    <property type="entry name" value="PAS_9"/>
    <property type="match status" value="1"/>
</dbReference>
<feature type="domain" description="PAS" evidence="11">
    <location>
        <begin position="199"/>
        <end position="271"/>
    </location>
</feature>
<dbReference type="InterPro" id="IPR003661">
    <property type="entry name" value="HisK_dim/P_dom"/>
</dbReference>
<dbReference type="RefSeq" id="WP_148074367.1">
    <property type="nucleotide sequence ID" value="NZ_CP042913.1"/>
</dbReference>
<dbReference type="Gene3D" id="3.40.50.2300">
    <property type="match status" value="1"/>
</dbReference>
<dbReference type="NCBIfam" id="TIGR00229">
    <property type="entry name" value="sensory_box"/>
    <property type="match status" value="2"/>
</dbReference>
<dbReference type="Gene3D" id="1.10.287.130">
    <property type="match status" value="1"/>
</dbReference>
<evidence type="ECO:0000259" key="10">
    <source>
        <dbReference type="PROSITE" id="PS50110"/>
    </source>
</evidence>
<dbReference type="OrthoDB" id="3272385at2"/>
<dbReference type="InterPro" id="IPR035965">
    <property type="entry name" value="PAS-like_dom_sf"/>
</dbReference>
<dbReference type="PROSITE" id="PS50109">
    <property type="entry name" value="HIS_KIN"/>
    <property type="match status" value="1"/>
</dbReference>
<dbReference type="SUPFAM" id="SSF55874">
    <property type="entry name" value="ATPase domain of HSP90 chaperone/DNA topoisomerase II/histidine kinase"/>
    <property type="match status" value="1"/>
</dbReference>
<proteinExistence type="predicted"/>
<dbReference type="InterPro" id="IPR005467">
    <property type="entry name" value="His_kinase_dom"/>
</dbReference>
<feature type="domain" description="PAC" evidence="12">
    <location>
        <begin position="146"/>
        <end position="198"/>
    </location>
</feature>
<dbReference type="PANTHER" id="PTHR43547">
    <property type="entry name" value="TWO-COMPONENT HISTIDINE KINASE"/>
    <property type="match status" value="1"/>
</dbReference>
<evidence type="ECO:0000256" key="8">
    <source>
        <dbReference type="SAM" id="MobiDB-lite"/>
    </source>
</evidence>
<dbReference type="SMART" id="SM00091">
    <property type="entry name" value="PAS"/>
    <property type="match status" value="2"/>
</dbReference>
<dbReference type="Pfam" id="PF02518">
    <property type="entry name" value="HATPase_c"/>
    <property type="match status" value="1"/>
</dbReference>
<feature type="domain" description="PAC" evidence="12">
    <location>
        <begin position="274"/>
        <end position="326"/>
    </location>
</feature>
<dbReference type="InterPro" id="IPR003594">
    <property type="entry name" value="HATPase_dom"/>
</dbReference>
<dbReference type="CDD" id="cd00130">
    <property type="entry name" value="PAS"/>
    <property type="match status" value="2"/>
</dbReference>
<feature type="coiled-coil region" evidence="7">
    <location>
        <begin position="324"/>
        <end position="351"/>
    </location>
</feature>
<feature type="domain" description="PAS" evidence="11">
    <location>
        <begin position="57"/>
        <end position="103"/>
    </location>
</feature>
<dbReference type="InterPro" id="IPR001789">
    <property type="entry name" value="Sig_transdc_resp-reg_receiver"/>
</dbReference>
<dbReference type="Pfam" id="PF00072">
    <property type="entry name" value="Response_reg"/>
    <property type="match status" value="1"/>
</dbReference>
<dbReference type="SMART" id="SM00086">
    <property type="entry name" value="PAC"/>
    <property type="match status" value="2"/>
</dbReference>
<dbReference type="FunFam" id="3.30.450.20:FF:000099">
    <property type="entry name" value="Sensory box sensor histidine kinase"/>
    <property type="match status" value="1"/>
</dbReference>
<evidence type="ECO:0000256" key="1">
    <source>
        <dbReference type="ARBA" id="ARBA00000085"/>
    </source>
</evidence>
<dbReference type="CDD" id="cd00082">
    <property type="entry name" value="HisKA"/>
    <property type="match status" value="1"/>
</dbReference>
<dbReference type="InterPro" id="IPR011006">
    <property type="entry name" value="CheY-like_superfamily"/>
</dbReference>
<feature type="domain" description="Histidine kinase" evidence="9">
    <location>
        <begin position="358"/>
        <end position="576"/>
    </location>
</feature>
<dbReference type="InterPro" id="IPR036890">
    <property type="entry name" value="HATPase_C_sf"/>
</dbReference>
<organism evidence="13 14">
    <name type="scientific">Bythopirellula goksoeyrii</name>
    <dbReference type="NCBI Taxonomy" id="1400387"/>
    <lineage>
        <taxon>Bacteria</taxon>
        <taxon>Pseudomonadati</taxon>
        <taxon>Planctomycetota</taxon>
        <taxon>Planctomycetia</taxon>
        <taxon>Pirellulales</taxon>
        <taxon>Lacipirellulaceae</taxon>
        <taxon>Bythopirellula</taxon>
    </lineage>
</organism>
<feature type="compositionally biased region" description="Polar residues" evidence="8">
    <location>
        <begin position="1"/>
        <end position="11"/>
    </location>
</feature>
<comment type="catalytic activity">
    <reaction evidence="1">
        <text>ATP + protein L-histidine = ADP + protein N-phospho-L-histidine.</text>
        <dbReference type="EC" id="2.7.13.3"/>
    </reaction>
</comment>
<dbReference type="InterPro" id="IPR036097">
    <property type="entry name" value="HisK_dim/P_sf"/>
</dbReference>
<dbReference type="SUPFAM" id="SSF55785">
    <property type="entry name" value="PYP-like sensor domain (PAS domain)"/>
    <property type="match status" value="2"/>
</dbReference>
<reference evidence="13 14" key="1">
    <citation type="submission" date="2019-08" db="EMBL/GenBank/DDBJ databases">
        <title>Deep-cultivation of Planctomycetes and their phenomic and genomic characterization uncovers novel biology.</title>
        <authorList>
            <person name="Wiegand S."/>
            <person name="Jogler M."/>
            <person name="Boedeker C."/>
            <person name="Pinto D."/>
            <person name="Vollmers J."/>
            <person name="Rivas-Marin E."/>
            <person name="Kohn T."/>
            <person name="Peeters S.H."/>
            <person name="Heuer A."/>
            <person name="Rast P."/>
            <person name="Oberbeckmann S."/>
            <person name="Bunk B."/>
            <person name="Jeske O."/>
            <person name="Meyerdierks A."/>
            <person name="Storesund J.E."/>
            <person name="Kallscheuer N."/>
            <person name="Luecker S."/>
            <person name="Lage O.M."/>
            <person name="Pohl T."/>
            <person name="Merkel B.J."/>
            <person name="Hornburger P."/>
            <person name="Mueller R.-W."/>
            <person name="Bruemmer F."/>
            <person name="Labrenz M."/>
            <person name="Spormann A.M."/>
            <person name="Op den Camp H."/>
            <person name="Overmann J."/>
            <person name="Amann R."/>
            <person name="Jetten M.S.M."/>
            <person name="Mascher T."/>
            <person name="Medema M.H."/>
            <person name="Devos D.P."/>
            <person name="Kaster A.-K."/>
            <person name="Ovreas L."/>
            <person name="Rohde M."/>
            <person name="Galperin M.Y."/>
            <person name="Jogler C."/>
        </authorList>
    </citation>
    <scope>NUCLEOTIDE SEQUENCE [LARGE SCALE GENOMIC DNA]</scope>
    <source>
        <strain evidence="13 14">Pr1d</strain>
    </source>
</reference>
<evidence type="ECO:0000313" key="13">
    <source>
        <dbReference type="EMBL" id="QEG35932.1"/>
    </source>
</evidence>
<dbReference type="EC" id="2.7.13.3" evidence="2"/>
<dbReference type="KEGG" id="bgok:Pr1d_32400"/>
<gene>
    <name evidence="13" type="primary">luxQ_3</name>
    <name evidence="13" type="ORF">Pr1d_32400</name>
</gene>
<dbReference type="SUPFAM" id="SSF47384">
    <property type="entry name" value="Homodimeric domain of signal transducing histidine kinase"/>
    <property type="match status" value="1"/>
</dbReference>
<keyword evidence="5 13" id="KW-0418">Kinase</keyword>
<evidence type="ECO:0000256" key="7">
    <source>
        <dbReference type="SAM" id="Coils"/>
    </source>
</evidence>
<keyword evidence="4 13" id="KW-0808">Transferase</keyword>
<evidence type="ECO:0000256" key="2">
    <source>
        <dbReference type="ARBA" id="ARBA00012438"/>
    </source>
</evidence>
<dbReference type="GO" id="GO:0000155">
    <property type="term" value="F:phosphorelay sensor kinase activity"/>
    <property type="evidence" value="ECO:0007669"/>
    <property type="project" value="InterPro"/>
</dbReference>
<evidence type="ECO:0000256" key="4">
    <source>
        <dbReference type="ARBA" id="ARBA00022679"/>
    </source>
</evidence>
<dbReference type="PRINTS" id="PR00344">
    <property type="entry name" value="BCTRLSENSOR"/>
</dbReference>
<dbReference type="PANTHER" id="PTHR43547:SF2">
    <property type="entry name" value="HYBRID SIGNAL TRANSDUCTION HISTIDINE KINASE C"/>
    <property type="match status" value="1"/>
</dbReference>
<keyword evidence="7" id="KW-0175">Coiled coil</keyword>
<dbReference type="SUPFAM" id="SSF52172">
    <property type="entry name" value="CheY-like"/>
    <property type="match status" value="1"/>
</dbReference>
<dbReference type="Gene3D" id="3.30.565.10">
    <property type="entry name" value="Histidine kinase-like ATPase, C-terminal domain"/>
    <property type="match status" value="1"/>
</dbReference>
<feature type="domain" description="Response regulatory" evidence="10">
    <location>
        <begin position="595"/>
        <end position="711"/>
    </location>
</feature>
<dbReference type="InterPro" id="IPR000700">
    <property type="entry name" value="PAS-assoc_C"/>
</dbReference>
<dbReference type="FunFam" id="3.30.565.10:FF:000006">
    <property type="entry name" value="Sensor histidine kinase WalK"/>
    <property type="match status" value="1"/>
</dbReference>
<keyword evidence="3 6" id="KW-0597">Phosphoprotein</keyword>
<evidence type="ECO:0000313" key="14">
    <source>
        <dbReference type="Proteomes" id="UP000323917"/>
    </source>
</evidence>
<protein>
    <recommendedName>
        <fullName evidence="2">histidine kinase</fullName>
        <ecNumber evidence="2">2.7.13.3</ecNumber>
    </recommendedName>
</protein>
<sequence>MNDQRSTSRSKPLSVADAMQGPTTAPPDLNEVDLQYSTVRYGRPAQDSAEETESVETQVQLSQVLDAATQVSICVTDMNGIITLFNSGAEQMLGYRATEMVGKRTPAIMHLASEVERRGKELSREFGRDICGFEVFVAYAKAGKFERREWTYVRKDGQRFTVNLVVTAVRNAAGGITGFLGVAEDISERKRSEQALRKSEERFDLAVAGSNDGIWDWDVRTNEVYYAPRFKELLGFRDDEFDNKFAAFETALHPDDRQRTLEQVQRHLKEREPYDVEYRLLTKCGEYRWFRARGQAIWDETGQAIRMAGSLTDITESKRTGVALEQNAAEIQRAYETLRVAEAEARKAVDERDQFLAMLSHELRNPLSAIRNGMGVLGHVHADQDAIEHARKAIQRQVHHMSCLLDDLLDVARVTQGKIGFRPRPLDLNELMLESAEAIQPIMDARGHEFSILPDPESVAVEGDPTRLLQIIENLLTNAAKYTPHGGKIAAVLEKQGDFCELCVRDNGRGIDPDLLEEIFNMFFQSNHALDRSEGGMGVGLTLVRALVEMHGGTISAKSDGLGKGSRFVVRLPLTDSPASPSDKGIAAETGGTARVVLIEDNQDSREMLQTLLRLDGHQVESVEDGQKGLDTILQQRPDIAVIDIGLPIMDGYEVARRVRKHFSKSEVLLVALTGYGQEQDQEAAYQAGFDEHLVKPVNLEKLKLLLQQPRKPR</sequence>
<evidence type="ECO:0000256" key="6">
    <source>
        <dbReference type="PROSITE-ProRule" id="PRU00169"/>
    </source>
</evidence>
<dbReference type="Proteomes" id="UP000323917">
    <property type="component" value="Chromosome"/>
</dbReference>
<keyword evidence="14" id="KW-1185">Reference proteome</keyword>
<dbReference type="SMART" id="SM00388">
    <property type="entry name" value="HisKA"/>
    <property type="match status" value="1"/>
</dbReference>
<evidence type="ECO:0000256" key="5">
    <source>
        <dbReference type="ARBA" id="ARBA00022777"/>
    </source>
</evidence>
<dbReference type="Pfam" id="PF00512">
    <property type="entry name" value="HisKA"/>
    <property type="match status" value="1"/>
</dbReference>
<feature type="region of interest" description="Disordered" evidence="8">
    <location>
        <begin position="1"/>
        <end position="31"/>
    </location>
</feature>
<dbReference type="CDD" id="cd17580">
    <property type="entry name" value="REC_2_DhkD-like"/>
    <property type="match status" value="1"/>
</dbReference>
<dbReference type="PROSITE" id="PS50112">
    <property type="entry name" value="PAS"/>
    <property type="match status" value="2"/>
</dbReference>
<dbReference type="InterPro" id="IPR000014">
    <property type="entry name" value="PAS"/>
</dbReference>
<accession>A0A5B9QEK9</accession>